<sequence length="428" mass="47895">MHKSKSMPVHGQDCLNNLPRNTGDSPVNSSTRHERAESSPNFLKTGLKFLSKAFPSNFGVKKAMESTERKGFEMYMDEKHLQSFLLSGGILEHAEQQALLKALEKSCDPENFQNVVNMYEDALVNLRLPVSGDTRKINLEQALKDMTREVIFVNGEVISFDAITASGENLDPDSADAKSSRKRPSKLTEFLERVPAQSVRCSYSSSSTSYRDDPMSPPPPSFLNQRGSMDSPKRKAHVWRSLEKEIRKFRDGSSSGMMQPLISDRDTQRFTEITCTAMARTGFGGDSYEAVMALIGSSNKIIRPVVKPNEGFEPLSTKTPYQTGFGMNSSVSFSEDHFDPQDPLPILIEIDSRRRSVQVTTTSVFDIHLLDDLTSSSRSTAMNANWCVPLGRICAVVREEINFDASYSEPIHDRRLTISLMESPRLEQ</sequence>
<proteinExistence type="predicted"/>
<name>A0A7S2D180_9STRA</name>
<dbReference type="AlphaFoldDB" id="A0A7S2D180"/>
<feature type="region of interest" description="Disordered" evidence="1">
    <location>
        <begin position="202"/>
        <end position="233"/>
    </location>
</feature>
<evidence type="ECO:0000256" key="1">
    <source>
        <dbReference type="SAM" id="MobiDB-lite"/>
    </source>
</evidence>
<feature type="compositionally biased region" description="Polar residues" evidence="1">
    <location>
        <begin position="14"/>
        <end position="30"/>
    </location>
</feature>
<protein>
    <submittedName>
        <fullName evidence="2">Uncharacterized protein</fullName>
    </submittedName>
</protein>
<accession>A0A7S2D180</accession>
<feature type="region of interest" description="Disordered" evidence="1">
    <location>
        <begin position="168"/>
        <end position="189"/>
    </location>
</feature>
<evidence type="ECO:0000313" key="2">
    <source>
        <dbReference type="EMBL" id="CAD9440126.1"/>
    </source>
</evidence>
<organism evidence="2">
    <name type="scientific">Octactis speculum</name>
    <dbReference type="NCBI Taxonomy" id="3111310"/>
    <lineage>
        <taxon>Eukaryota</taxon>
        <taxon>Sar</taxon>
        <taxon>Stramenopiles</taxon>
        <taxon>Ochrophyta</taxon>
        <taxon>Dictyochophyceae</taxon>
        <taxon>Dictyochales</taxon>
        <taxon>Dictyochaceae</taxon>
        <taxon>Octactis</taxon>
    </lineage>
</organism>
<feature type="region of interest" description="Disordered" evidence="1">
    <location>
        <begin position="1"/>
        <end position="39"/>
    </location>
</feature>
<gene>
    <name evidence="2" type="ORF">DSPE1174_LOCUS18262</name>
</gene>
<dbReference type="EMBL" id="HBGS01035365">
    <property type="protein sequence ID" value="CAD9440126.1"/>
    <property type="molecule type" value="Transcribed_RNA"/>
</dbReference>
<reference evidence="2" key="1">
    <citation type="submission" date="2021-01" db="EMBL/GenBank/DDBJ databases">
        <authorList>
            <person name="Corre E."/>
            <person name="Pelletier E."/>
            <person name="Niang G."/>
            <person name="Scheremetjew M."/>
            <person name="Finn R."/>
            <person name="Kale V."/>
            <person name="Holt S."/>
            <person name="Cochrane G."/>
            <person name="Meng A."/>
            <person name="Brown T."/>
            <person name="Cohen L."/>
        </authorList>
    </citation>
    <scope>NUCLEOTIDE SEQUENCE</scope>
    <source>
        <strain evidence="2">CCMP1381</strain>
    </source>
</reference>